<dbReference type="AlphaFoldDB" id="A0A3M7MA79"/>
<accession>A0A3M7MA79</accession>
<feature type="compositionally biased region" description="Low complexity" evidence="1">
    <location>
        <begin position="279"/>
        <end position="291"/>
    </location>
</feature>
<feature type="compositionally biased region" description="Low complexity" evidence="1">
    <location>
        <begin position="402"/>
        <end position="422"/>
    </location>
</feature>
<evidence type="ECO:0000313" key="2">
    <source>
        <dbReference type="EMBL" id="RMZ71433.1"/>
    </source>
</evidence>
<feature type="region of interest" description="Disordered" evidence="1">
    <location>
        <begin position="1"/>
        <end position="111"/>
    </location>
</feature>
<feature type="compositionally biased region" description="Basic and acidic residues" evidence="1">
    <location>
        <begin position="69"/>
        <end position="87"/>
    </location>
</feature>
<dbReference type="Proteomes" id="UP000265663">
    <property type="component" value="Unassembled WGS sequence"/>
</dbReference>
<evidence type="ECO:0000313" key="3">
    <source>
        <dbReference type="Proteomes" id="UP000265663"/>
    </source>
</evidence>
<protein>
    <submittedName>
        <fullName evidence="2">Uncharacterized protein</fullName>
    </submittedName>
</protein>
<gene>
    <name evidence="2" type="ORF">GMOD_00006540</name>
</gene>
<reference evidence="2 3" key="1">
    <citation type="journal article" date="2014" name="PLoS ONE">
        <title>De novo Genome Assembly of the Fungal Plant Pathogen Pyrenophora semeniperda.</title>
        <authorList>
            <person name="Soliai M.M."/>
            <person name="Meyer S.E."/>
            <person name="Udall J.A."/>
            <person name="Elzinga D.E."/>
            <person name="Hermansen R.A."/>
            <person name="Bodily P.M."/>
            <person name="Hart A.A."/>
            <person name="Coleman C.E."/>
        </authorList>
    </citation>
    <scope>NUCLEOTIDE SEQUENCE [LARGE SCALE GENOMIC DNA]</scope>
    <source>
        <strain evidence="2 3">CCB06</strain>
        <tissue evidence="2">Mycelium</tissue>
    </source>
</reference>
<evidence type="ECO:0000256" key="1">
    <source>
        <dbReference type="SAM" id="MobiDB-lite"/>
    </source>
</evidence>
<sequence length="565" mass="61766">MALSPQYPPNYRMEAPSNSIYTRPSPNPYPYDNPTAPSYSSYEDISPPSSPEPDREYSTSSNSPQRFRSMRDVSPMDEHRKQLESEARAGSSHIPVLRRAPSVLRNGESAGPKQKFWDVKLAPNSKVKWDEYSGEPNMAGKAASVDPGSYAKGAPTTQPMGYQVSVTTGAAENRNASLGARVGRFGSKRTPPPPVEPFARATGRSEIAPPLKYQPASKPIVSPPAHDRDNSNARAAAVDFASKLGDTLPVTGETRQYGQQQAHNQPIKPIVPLKVGRNSPSRSGLSSPTSPTHQGLGISALAYSNPVIETNTAPQDQSLHPAFRTATPPYNNYTATATTAASRLRDQEDEVPESRFSWTTHNSGQTYQQSPFQHTQHSPPPSPPEPLQQPPPPQRKTPSPPSSSTTTPTTATAPAPAAPHSSILSRRRPIPQSNILPPTPPKPTMSPHPLTSYTNTNTGTSKALPQPPTHLSCHDHIQLLEAQQDDLRIRRNNVYRLLRDLNNAAPPNPLLTDFKKQRVADARKKAFEEELQQIRQEEHDVGLKLHRAWKKREREDGGGGGVRCG</sequence>
<feature type="compositionally biased region" description="Low complexity" evidence="1">
    <location>
        <begin position="325"/>
        <end position="341"/>
    </location>
</feature>
<dbReference type="OrthoDB" id="4507572at2759"/>
<feature type="compositionally biased region" description="Polar residues" evidence="1">
    <location>
        <begin position="452"/>
        <end position="463"/>
    </location>
</feature>
<feature type="compositionally biased region" description="Polar residues" evidence="1">
    <location>
        <begin position="356"/>
        <end position="367"/>
    </location>
</feature>
<feature type="compositionally biased region" description="Low complexity" evidence="1">
    <location>
        <begin position="368"/>
        <end position="377"/>
    </location>
</feature>
<feature type="compositionally biased region" description="Polar residues" evidence="1">
    <location>
        <begin position="307"/>
        <end position="318"/>
    </location>
</feature>
<feature type="region of interest" description="Disordered" evidence="1">
    <location>
        <begin position="181"/>
        <end position="232"/>
    </location>
</feature>
<feature type="compositionally biased region" description="Pro residues" evidence="1">
    <location>
        <begin position="378"/>
        <end position="401"/>
    </location>
</feature>
<feature type="region of interest" description="Disordered" evidence="1">
    <location>
        <begin position="132"/>
        <end position="158"/>
    </location>
</feature>
<name>A0A3M7MA79_9PLEO</name>
<feature type="region of interest" description="Disordered" evidence="1">
    <location>
        <begin position="255"/>
        <end position="470"/>
    </location>
</feature>
<dbReference type="PANTHER" id="PTHR42023">
    <property type="entry name" value="BHLH DOMAIN-CONTAINING PROTEIN"/>
    <property type="match status" value="1"/>
</dbReference>
<feature type="compositionally biased region" description="Pro residues" evidence="1">
    <location>
        <begin position="437"/>
        <end position="446"/>
    </location>
</feature>
<keyword evidence="3" id="KW-1185">Reference proteome</keyword>
<dbReference type="EMBL" id="KE747827">
    <property type="protein sequence ID" value="RMZ71433.1"/>
    <property type="molecule type" value="Genomic_DNA"/>
</dbReference>
<feature type="compositionally biased region" description="Polar residues" evidence="1">
    <location>
        <begin position="255"/>
        <end position="264"/>
    </location>
</feature>
<organism evidence="2 3">
    <name type="scientific">Pyrenophora seminiperda CCB06</name>
    <dbReference type="NCBI Taxonomy" id="1302712"/>
    <lineage>
        <taxon>Eukaryota</taxon>
        <taxon>Fungi</taxon>
        <taxon>Dikarya</taxon>
        <taxon>Ascomycota</taxon>
        <taxon>Pezizomycotina</taxon>
        <taxon>Dothideomycetes</taxon>
        <taxon>Pleosporomycetidae</taxon>
        <taxon>Pleosporales</taxon>
        <taxon>Pleosporineae</taxon>
        <taxon>Pleosporaceae</taxon>
        <taxon>Pyrenophora</taxon>
    </lineage>
</organism>
<feature type="compositionally biased region" description="Low complexity" evidence="1">
    <location>
        <begin position="37"/>
        <end position="47"/>
    </location>
</feature>
<dbReference type="PANTHER" id="PTHR42023:SF1">
    <property type="entry name" value="BHLH DOMAIN-CONTAINING PROTEIN"/>
    <property type="match status" value="1"/>
</dbReference>
<proteinExistence type="predicted"/>